<dbReference type="AlphaFoldDB" id="K0SW18"/>
<evidence type="ECO:0000256" key="5">
    <source>
        <dbReference type="ARBA" id="ARBA00022741"/>
    </source>
</evidence>
<keyword evidence="5" id="KW-0547">Nucleotide-binding</keyword>
<dbReference type="Gene3D" id="3.40.50.880">
    <property type="match status" value="1"/>
</dbReference>
<comment type="caution">
    <text evidence="11">The sequence shown here is derived from an EMBL/GenBank/DDBJ whole genome shotgun (WGS) entry which is preliminary data.</text>
</comment>
<dbReference type="EC" id="6.3.4.2" evidence="3"/>
<dbReference type="Proteomes" id="UP000266841">
    <property type="component" value="Unassembled WGS sequence"/>
</dbReference>
<organism evidence="11 12">
    <name type="scientific">Thalassiosira oceanica</name>
    <name type="common">Marine diatom</name>
    <dbReference type="NCBI Taxonomy" id="159749"/>
    <lineage>
        <taxon>Eukaryota</taxon>
        <taxon>Sar</taxon>
        <taxon>Stramenopiles</taxon>
        <taxon>Ochrophyta</taxon>
        <taxon>Bacillariophyta</taxon>
        <taxon>Coscinodiscophyceae</taxon>
        <taxon>Thalassiosirophycidae</taxon>
        <taxon>Thalassiosirales</taxon>
        <taxon>Thalassiosiraceae</taxon>
        <taxon>Thalassiosira</taxon>
    </lineage>
</organism>
<evidence type="ECO:0000259" key="10">
    <source>
        <dbReference type="Pfam" id="PF00117"/>
    </source>
</evidence>
<evidence type="ECO:0000256" key="1">
    <source>
        <dbReference type="ARBA" id="ARBA00005171"/>
    </source>
</evidence>
<keyword evidence="12" id="KW-1185">Reference proteome</keyword>
<dbReference type="InterPro" id="IPR029062">
    <property type="entry name" value="Class_I_gatase-like"/>
</dbReference>
<keyword evidence="8" id="KW-0665">Pyrimidine biosynthesis</keyword>
<dbReference type="PANTHER" id="PTHR11550">
    <property type="entry name" value="CTP SYNTHASE"/>
    <property type="match status" value="1"/>
</dbReference>
<keyword evidence="4" id="KW-0436">Ligase</keyword>
<keyword evidence="6" id="KW-0067">ATP-binding</keyword>
<evidence type="ECO:0000256" key="9">
    <source>
        <dbReference type="ARBA" id="ARBA00047781"/>
    </source>
</evidence>
<dbReference type="InterPro" id="IPR004468">
    <property type="entry name" value="CTP_synthase"/>
</dbReference>
<feature type="domain" description="Glutamine amidotransferase" evidence="10">
    <location>
        <begin position="33"/>
        <end position="147"/>
    </location>
</feature>
<dbReference type="GO" id="GO:0003883">
    <property type="term" value="F:CTP synthase activity"/>
    <property type="evidence" value="ECO:0007669"/>
    <property type="project" value="UniProtKB-EC"/>
</dbReference>
<sequence>MVVEYSRNILCWDDANSTEFDEKTENPVVIFMPEIDKENMGGTMRLGSRNTAFTHPEHEDGSTSIAQVMYKNARVVSERHRHRYEVNPDRVDAIHEAGLKFVGRDETGTRMEVAELPRSKHPYYVGCQYHPEFKSRPLNPSPPFHGLLLAACGMLDDYVSKAKS</sequence>
<keyword evidence="7" id="KW-0315">Glutamine amidotransferase</keyword>
<protein>
    <recommendedName>
        <fullName evidence="3">CTP synthase (glutamine hydrolyzing)</fullName>
        <ecNumber evidence="3">6.3.4.2</ecNumber>
    </recommendedName>
</protein>
<dbReference type="OMA" id="YARNICG"/>
<dbReference type="GO" id="GO:0005524">
    <property type="term" value="F:ATP binding"/>
    <property type="evidence" value="ECO:0007669"/>
    <property type="project" value="UniProtKB-KW"/>
</dbReference>
<comment type="pathway">
    <text evidence="1">Pyrimidine metabolism; CTP biosynthesis via de novo pathway; CTP from UDP: step 2/2.</text>
</comment>
<proteinExistence type="inferred from homology"/>
<dbReference type="Pfam" id="PF00117">
    <property type="entry name" value="GATase"/>
    <property type="match status" value="1"/>
</dbReference>
<dbReference type="GO" id="GO:0044210">
    <property type="term" value="P:'de novo' CTP biosynthetic process"/>
    <property type="evidence" value="ECO:0007669"/>
    <property type="project" value="UniProtKB-UniPathway"/>
</dbReference>
<dbReference type="UniPathway" id="UPA00159">
    <property type="reaction ID" value="UER00277"/>
</dbReference>
<evidence type="ECO:0000313" key="12">
    <source>
        <dbReference type="Proteomes" id="UP000266841"/>
    </source>
</evidence>
<comment type="similarity">
    <text evidence="2">Belongs to the CTP synthase family.</text>
</comment>
<evidence type="ECO:0000256" key="6">
    <source>
        <dbReference type="ARBA" id="ARBA00022840"/>
    </source>
</evidence>
<comment type="catalytic activity">
    <reaction evidence="9">
        <text>UTP + L-glutamine + ATP + H2O = CTP + L-glutamate + ADP + phosphate + 2 H(+)</text>
        <dbReference type="Rhea" id="RHEA:26426"/>
        <dbReference type="ChEBI" id="CHEBI:15377"/>
        <dbReference type="ChEBI" id="CHEBI:15378"/>
        <dbReference type="ChEBI" id="CHEBI:29985"/>
        <dbReference type="ChEBI" id="CHEBI:30616"/>
        <dbReference type="ChEBI" id="CHEBI:37563"/>
        <dbReference type="ChEBI" id="CHEBI:43474"/>
        <dbReference type="ChEBI" id="CHEBI:46398"/>
        <dbReference type="ChEBI" id="CHEBI:58359"/>
        <dbReference type="ChEBI" id="CHEBI:456216"/>
        <dbReference type="EC" id="6.3.4.2"/>
    </reaction>
</comment>
<evidence type="ECO:0000313" key="11">
    <source>
        <dbReference type="EMBL" id="EJK69620.1"/>
    </source>
</evidence>
<reference evidence="11 12" key="1">
    <citation type="journal article" date="2012" name="Genome Biol.">
        <title>Genome and low-iron response of an oceanic diatom adapted to chronic iron limitation.</title>
        <authorList>
            <person name="Lommer M."/>
            <person name="Specht M."/>
            <person name="Roy A.S."/>
            <person name="Kraemer L."/>
            <person name="Andreson R."/>
            <person name="Gutowska M.A."/>
            <person name="Wolf J."/>
            <person name="Bergner S.V."/>
            <person name="Schilhabel M.B."/>
            <person name="Klostermeier U.C."/>
            <person name="Beiko R.G."/>
            <person name="Rosenstiel P."/>
            <person name="Hippler M."/>
            <person name="Laroche J."/>
        </authorList>
    </citation>
    <scope>NUCLEOTIDE SEQUENCE [LARGE SCALE GENOMIC DNA]</scope>
    <source>
        <strain evidence="11 12">CCMP1005</strain>
    </source>
</reference>
<dbReference type="GO" id="GO:0019856">
    <property type="term" value="P:pyrimidine nucleobase biosynthetic process"/>
    <property type="evidence" value="ECO:0007669"/>
    <property type="project" value="TreeGrafter"/>
</dbReference>
<dbReference type="EMBL" id="AGNL01009818">
    <property type="protein sequence ID" value="EJK69620.1"/>
    <property type="molecule type" value="Genomic_DNA"/>
</dbReference>
<dbReference type="GO" id="GO:0042802">
    <property type="term" value="F:identical protein binding"/>
    <property type="evidence" value="ECO:0007669"/>
    <property type="project" value="TreeGrafter"/>
</dbReference>
<dbReference type="OrthoDB" id="1739076at2759"/>
<evidence type="ECO:0000256" key="8">
    <source>
        <dbReference type="ARBA" id="ARBA00022975"/>
    </source>
</evidence>
<dbReference type="InterPro" id="IPR017926">
    <property type="entry name" value="GATASE"/>
</dbReference>
<dbReference type="eggNOG" id="KOG2387">
    <property type="taxonomic scope" value="Eukaryota"/>
</dbReference>
<name>K0SW18_THAOC</name>
<evidence type="ECO:0000256" key="3">
    <source>
        <dbReference type="ARBA" id="ARBA00012291"/>
    </source>
</evidence>
<gene>
    <name evidence="11" type="ORF">THAOC_09103</name>
</gene>
<evidence type="ECO:0000256" key="7">
    <source>
        <dbReference type="ARBA" id="ARBA00022962"/>
    </source>
</evidence>
<dbReference type="SUPFAM" id="SSF52317">
    <property type="entry name" value="Class I glutamine amidotransferase-like"/>
    <property type="match status" value="1"/>
</dbReference>
<accession>K0SW18</accession>
<evidence type="ECO:0000256" key="2">
    <source>
        <dbReference type="ARBA" id="ARBA00007533"/>
    </source>
</evidence>
<evidence type="ECO:0000256" key="4">
    <source>
        <dbReference type="ARBA" id="ARBA00022598"/>
    </source>
</evidence>
<dbReference type="PANTHER" id="PTHR11550:SF0">
    <property type="entry name" value="CTP SYNTHASE-RELATED"/>
    <property type="match status" value="1"/>
</dbReference>